<dbReference type="InterPro" id="IPR003599">
    <property type="entry name" value="Ig_sub"/>
</dbReference>
<dbReference type="GO" id="GO:0045121">
    <property type="term" value="C:membrane raft"/>
    <property type="evidence" value="ECO:0007669"/>
    <property type="project" value="TreeGrafter"/>
</dbReference>
<keyword evidence="1" id="KW-0812">Transmembrane</keyword>
<feature type="domain" description="Ig-like" evidence="3">
    <location>
        <begin position="27"/>
        <end position="118"/>
    </location>
</feature>
<dbReference type="PANTHER" id="PTHR11422">
    <property type="entry name" value="T-CELL SURFACE GLYCOPROTEIN CD4"/>
    <property type="match status" value="1"/>
</dbReference>
<accession>A0A8S4B2R5</accession>
<evidence type="ECO:0000256" key="1">
    <source>
        <dbReference type="SAM" id="Phobius"/>
    </source>
</evidence>
<keyword evidence="1" id="KW-0472">Membrane</keyword>
<dbReference type="Pfam" id="PF13895">
    <property type="entry name" value="Ig_2"/>
    <property type="match status" value="1"/>
</dbReference>
<dbReference type="GO" id="GO:0070374">
    <property type="term" value="P:positive regulation of ERK1 and ERK2 cascade"/>
    <property type="evidence" value="ECO:0007669"/>
    <property type="project" value="TreeGrafter"/>
</dbReference>
<keyword evidence="2" id="KW-0732">Signal</keyword>
<evidence type="ECO:0000256" key="2">
    <source>
        <dbReference type="SAM" id="SignalP"/>
    </source>
</evidence>
<dbReference type="InterPro" id="IPR007110">
    <property type="entry name" value="Ig-like_dom"/>
</dbReference>
<dbReference type="OrthoDB" id="8869347at2759"/>
<dbReference type="Pfam" id="PF07686">
    <property type="entry name" value="V-set"/>
    <property type="match status" value="1"/>
</dbReference>
<feature type="signal peptide" evidence="2">
    <location>
        <begin position="1"/>
        <end position="21"/>
    </location>
</feature>
<evidence type="ECO:0000259" key="3">
    <source>
        <dbReference type="PROSITE" id="PS50835"/>
    </source>
</evidence>
<dbReference type="PROSITE" id="PS50835">
    <property type="entry name" value="IG_LIKE"/>
    <property type="match status" value="2"/>
</dbReference>
<dbReference type="SMART" id="SM00408">
    <property type="entry name" value="IGc2"/>
    <property type="match status" value="2"/>
</dbReference>
<dbReference type="EMBL" id="CAJRST010012224">
    <property type="protein sequence ID" value="CAG5928465.1"/>
    <property type="molecule type" value="Genomic_DNA"/>
</dbReference>
<feature type="domain" description="Ig-like" evidence="3">
    <location>
        <begin position="160"/>
        <end position="260"/>
    </location>
</feature>
<dbReference type="SMART" id="SM00409">
    <property type="entry name" value="IG"/>
    <property type="match status" value="3"/>
</dbReference>
<dbReference type="GO" id="GO:0035723">
    <property type="term" value="P:interleukin-15-mediated signaling pathway"/>
    <property type="evidence" value="ECO:0007669"/>
    <property type="project" value="TreeGrafter"/>
</dbReference>
<dbReference type="InterPro" id="IPR036179">
    <property type="entry name" value="Ig-like_dom_sf"/>
</dbReference>
<dbReference type="GO" id="GO:1990782">
    <property type="term" value="F:protein tyrosine kinase binding"/>
    <property type="evidence" value="ECO:0007669"/>
    <property type="project" value="TreeGrafter"/>
</dbReference>
<sequence length="421" mass="46909">MALMRLLFILMLHFEAALSEAKFYRNGQSVALRCTTDLSHTCRDVIWFYNRDGGVSLVEVRKRNIIAQSGRAARLSVNADCSLIIHNISAEDYGSYICRVRDRTDLDTIIYLSILTISPSPPNADTGNDEVTLKCSLERDMHLGPCNLYSFRWLDERRTELIAALSGRAETFYRNGQSVVLRCTTDVPHTCRDVDWLYNRDGSVTLTKVRKGNIEAESGRAARLSVNADCSLIINNISAEDYGRYTCRVRDSIPHDTNINLSILTNANTGNDEVTLECSLERDRDLGQCKPNSIRWLDERRTELTGKGDGYELRGQANCVSYLTVSLQRANSRTFTCQFVEENRVQVEAQYSPVPAVTLSTTSVPTTAQPPKLQPPRDTFIGIGAAVGVGLVLLLITIAVLTKFRRKGGATEEQKAPAVMI</sequence>
<dbReference type="SUPFAM" id="SSF48726">
    <property type="entry name" value="Immunoglobulin"/>
    <property type="match status" value="2"/>
</dbReference>
<evidence type="ECO:0000313" key="5">
    <source>
        <dbReference type="Proteomes" id="UP000677803"/>
    </source>
</evidence>
<dbReference type="GO" id="GO:0042289">
    <property type="term" value="F:MHC class II protein binding"/>
    <property type="evidence" value="ECO:0007669"/>
    <property type="project" value="TreeGrafter"/>
</dbReference>
<dbReference type="Gene3D" id="2.60.40.10">
    <property type="entry name" value="Immunoglobulins"/>
    <property type="match status" value="2"/>
</dbReference>
<comment type="caution">
    <text evidence="4">The sequence shown here is derived from an EMBL/GenBank/DDBJ whole genome shotgun (WGS) entry which is preliminary data.</text>
</comment>
<name>A0A8S4B2R5_9TELE</name>
<dbReference type="InterPro" id="IPR013783">
    <property type="entry name" value="Ig-like_fold"/>
</dbReference>
<dbReference type="InterPro" id="IPR003598">
    <property type="entry name" value="Ig_sub2"/>
</dbReference>
<keyword evidence="5" id="KW-1185">Reference proteome</keyword>
<gene>
    <name evidence="4" type="ORF">MMEN_LOCUS12114</name>
</gene>
<proteinExistence type="predicted"/>
<reference evidence="4" key="1">
    <citation type="submission" date="2021-05" db="EMBL/GenBank/DDBJ databases">
        <authorList>
            <person name="Tigano A."/>
        </authorList>
    </citation>
    <scope>NUCLEOTIDE SEQUENCE</scope>
</reference>
<protein>
    <submittedName>
        <fullName evidence="4">(Atlantic silverside) hypothetical protein</fullName>
    </submittedName>
</protein>
<dbReference type="GO" id="GO:0009897">
    <property type="term" value="C:external side of plasma membrane"/>
    <property type="evidence" value="ECO:0007669"/>
    <property type="project" value="TreeGrafter"/>
</dbReference>
<dbReference type="Proteomes" id="UP000677803">
    <property type="component" value="Unassembled WGS sequence"/>
</dbReference>
<dbReference type="GO" id="GO:0042110">
    <property type="term" value="P:T cell activation"/>
    <property type="evidence" value="ECO:0007669"/>
    <property type="project" value="TreeGrafter"/>
</dbReference>
<dbReference type="PANTHER" id="PTHR11422:SF5">
    <property type="entry name" value="DIVERSE IMMUNOGLOBULIN DOMAIN-CONTAINING PROTEIN 1.1 ISOFORM X1-RELATED"/>
    <property type="match status" value="1"/>
</dbReference>
<dbReference type="AlphaFoldDB" id="A0A8S4B2R5"/>
<evidence type="ECO:0000313" key="4">
    <source>
        <dbReference type="EMBL" id="CAG5928465.1"/>
    </source>
</evidence>
<organism evidence="4 5">
    <name type="scientific">Menidia menidia</name>
    <name type="common">Atlantic silverside</name>
    <dbReference type="NCBI Taxonomy" id="238744"/>
    <lineage>
        <taxon>Eukaryota</taxon>
        <taxon>Metazoa</taxon>
        <taxon>Chordata</taxon>
        <taxon>Craniata</taxon>
        <taxon>Vertebrata</taxon>
        <taxon>Euteleostomi</taxon>
        <taxon>Actinopterygii</taxon>
        <taxon>Neopterygii</taxon>
        <taxon>Teleostei</taxon>
        <taxon>Neoteleostei</taxon>
        <taxon>Acanthomorphata</taxon>
        <taxon>Ovalentaria</taxon>
        <taxon>Atherinomorphae</taxon>
        <taxon>Atheriniformes</taxon>
        <taxon>Atherinopsidae</taxon>
        <taxon>Menidiinae</taxon>
        <taxon>Menidia</taxon>
    </lineage>
</organism>
<keyword evidence="1" id="KW-1133">Transmembrane helix</keyword>
<feature type="transmembrane region" description="Helical" evidence="1">
    <location>
        <begin position="380"/>
        <end position="401"/>
    </location>
</feature>
<feature type="chain" id="PRO_5035864980" evidence="2">
    <location>
        <begin position="22"/>
        <end position="421"/>
    </location>
</feature>
<dbReference type="InterPro" id="IPR013106">
    <property type="entry name" value="Ig_V-set"/>
</dbReference>